<comment type="caution">
    <text evidence="1">The sequence shown here is derived from an EMBL/GenBank/DDBJ whole genome shotgun (WGS) entry which is preliminary data.</text>
</comment>
<reference evidence="2" key="1">
    <citation type="submission" date="2023-06" db="EMBL/GenBank/DDBJ databases">
        <title>Identification and characterization of horizontal gene transfer across gut microbiota members of farm animals based on homology search.</title>
        <authorList>
            <person name="Zeman M."/>
            <person name="Kubasova T."/>
            <person name="Jahodarova E."/>
            <person name="Nykrynova M."/>
            <person name="Rychlik I."/>
        </authorList>
    </citation>
    <scope>NUCLEOTIDE SEQUENCE [LARGE SCALE GENOMIC DNA]</scope>
    <source>
        <strain evidence="2">154_Feed</strain>
    </source>
</reference>
<gene>
    <name evidence="1" type="ORF">QUW28_05480</name>
</gene>
<proteinExistence type="predicted"/>
<protein>
    <recommendedName>
        <fullName evidence="3">Transcriptional regulator</fullName>
    </recommendedName>
</protein>
<dbReference type="RefSeq" id="WP_289545048.1">
    <property type="nucleotide sequence ID" value="NZ_JAUDDZ010000006.1"/>
</dbReference>
<accession>A0ABT7V8Z9</accession>
<dbReference type="Proteomes" id="UP001529421">
    <property type="component" value="Unassembled WGS sequence"/>
</dbReference>
<evidence type="ECO:0000313" key="1">
    <source>
        <dbReference type="EMBL" id="MDM8274951.1"/>
    </source>
</evidence>
<evidence type="ECO:0000313" key="2">
    <source>
        <dbReference type="Proteomes" id="UP001529421"/>
    </source>
</evidence>
<evidence type="ECO:0008006" key="3">
    <source>
        <dbReference type="Google" id="ProtNLM"/>
    </source>
</evidence>
<organism evidence="1 2">
    <name type="scientific">Enorma phocaeensis</name>
    <dbReference type="NCBI Taxonomy" id="1871019"/>
    <lineage>
        <taxon>Bacteria</taxon>
        <taxon>Bacillati</taxon>
        <taxon>Actinomycetota</taxon>
        <taxon>Coriobacteriia</taxon>
        <taxon>Coriobacteriales</taxon>
        <taxon>Coriobacteriaceae</taxon>
        <taxon>Enorma</taxon>
    </lineage>
</organism>
<name>A0ABT7V8Z9_9ACTN</name>
<dbReference type="EMBL" id="JAUDDZ010000006">
    <property type="protein sequence ID" value="MDM8274951.1"/>
    <property type="molecule type" value="Genomic_DNA"/>
</dbReference>
<keyword evidence="2" id="KW-1185">Reference proteome</keyword>
<sequence length="169" mass="18889">MANGYETARNDAMASETCCSEDACSHIDVGFWFKGFLDGMAVLDEPQRERLFRSCARTCLAQGTMAMYGELFEQARGDLDEFFRLVRDIPGVSARIERPGHAWCLIFETCSCPLHGAGYVDDPALCGCSRQSVTLAMHELWPDERFTVHLVQTVLRGDPVCELAIDRLT</sequence>